<dbReference type="GO" id="GO:0005634">
    <property type="term" value="C:nucleus"/>
    <property type="evidence" value="ECO:0007669"/>
    <property type="project" value="UniProtKB-UniRule"/>
</dbReference>
<keyword evidence="1" id="KW-0238">DNA-binding</keyword>
<dbReference type="AlphaFoldDB" id="A0A409VJV9"/>
<dbReference type="CDD" id="cd01389">
    <property type="entry name" value="HMG-box_ROX1-like"/>
    <property type="match status" value="1"/>
</dbReference>
<feature type="DNA-binding region" description="HMG box" evidence="1">
    <location>
        <begin position="100"/>
        <end position="168"/>
    </location>
</feature>
<sequence>MSALQSIQGFTGSEAFIQSHFHQFREMTGDEDVQIAFLNDLGNGGRDASRPVTQPVTASFTDTTPTASPANASFFPNARLSLGSRDPSFQDIPHCTDDAIKRPPNCFIIFRGEYCGRRKTAGWKGNSCDLSIEAGKAWHALSPDEQEPYKERAKEELRKRQSSTEVRRRYQKVRVGNKASQMVPLGSKRGHKEKRRGPGKSEKVAVLASPSSSSSEFSPELEHAALPFARVLGMEGEALNYSGGPRADPRQEDFLLFPYQLSPVQTAFGPSFDPMRTSPSFISPPLPNSPSARHPSFFPMTVPESMNIFPRSPSSVAPHMGQYRYIPQSNNVIHPSQAGGDPSIEVPRVDIPSLEDPELLRLVQDLDLAQLPYSTGGTQTMAYPTRDFDLVRNTWG</sequence>
<dbReference type="Proteomes" id="UP000284706">
    <property type="component" value="Unassembled WGS sequence"/>
</dbReference>
<dbReference type="SMART" id="SM00398">
    <property type="entry name" value="HMG"/>
    <property type="match status" value="1"/>
</dbReference>
<keyword evidence="5" id="KW-1185">Reference proteome</keyword>
<evidence type="ECO:0000256" key="1">
    <source>
        <dbReference type="PROSITE-ProRule" id="PRU00267"/>
    </source>
</evidence>
<evidence type="ECO:0000313" key="4">
    <source>
        <dbReference type="EMBL" id="PPQ66538.1"/>
    </source>
</evidence>
<comment type="caution">
    <text evidence="4">The sequence shown here is derived from an EMBL/GenBank/DDBJ whole genome shotgun (WGS) entry which is preliminary data.</text>
</comment>
<name>A0A409VJV9_9AGAR</name>
<feature type="compositionally biased region" description="Low complexity" evidence="2">
    <location>
        <begin position="209"/>
        <end position="218"/>
    </location>
</feature>
<dbReference type="InParanoid" id="A0A409VJV9"/>
<protein>
    <recommendedName>
        <fullName evidence="3">HMG box domain-containing protein</fullName>
    </recommendedName>
</protein>
<feature type="region of interest" description="Disordered" evidence="2">
    <location>
        <begin position="141"/>
        <end position="219"/>
    </location>
</feature>
<dbReference type="PROSITE" id="PS50118">
    <property type="entry name" value="HMG_BOX_2"/>
    <property type="match status" value="1"/>
</dbReference>
<dbReference type="SUPFAM" id="SSF47095">
    <property type="entry name" value="HMG-box"/>
    <property type="match status" value="1"/>
</dbReference>
<dbReference type="Pfam" id="PF00505">
    <property type="entry name" value="HMG_box"/>
    <property type="match status" value="1"/>
</dbReference>
<dbReference type="OrthoDB" id="6247875at2759"/>
<organism evidence="4 5">
    <name type="scientific">Gymnopilus dilepis</name>
    <dbReference type="NCBI Taxonomy" id="231916"/>
    <lineage>
        <taxon>Eukaryota</taxon>
        <taxon>Fungi</taxon>
        <taxon>Dikarya</taxon>
        <taxon>Basidiomycota</taxon>
        <taxon>Agaricomycotina</taxon>
        <taxon>Agaricomycetes</taxon>
        <taxon>Agaricomycetidae</taxon>
        <taxon>Agaricales</taxon>
        <taxon>Agaricineae</taxon>
        <taxon>Hymenogastraceae</taxon>
        <taxon>Gymnopilus</taxon>
    </lineage>
</organism>
<dbReference type="InterPro" id="IPR009071">
    <property type="entry name" value="HMG_box_dom"/>
</dbReference>
<evidence type="ECO:0000259" key="3">
    <source>
        <dbReference type="PROSITE" id="PS50118"/>
    </source>
</evidence>
<evidence type="ECO:0000313" key="5">
    <source>
        <dbReference type="Proteomes" id="UP000284706"/>
    </source>
</evidence>
<dbReference type="EMBL" id="NHYE01005628">
    <property type="protein sequence ID" value="PPQ66538.1"/>
    <property type="molecule type" value="Genomic_DNA"/>
</dbReference>
<dbReference type="InterPro" id="IPR036910">
    <property type="entry name" value="HMG_box_dom_sf"/>
</dbReference>
<reference evidence="4 5" key="1">
    <citation type="journal article" date="2018" name="Evol. Lett.">
        <title>Horizontal gene cluster transfer increased hallucinogenic mushroom diversity.</title>
        <authorList>
            <person name="Reynolds H.T."/>
            <person name="Vijayakumar V."/>
            <person name="Gluck-Thaler E."/>
            <person name="Korotkin H.B."/>
            <person name="Matheny P.B."/>
            <person name="Slot J.C."/>
        </authorList>
    </citation>
    <scope>NUCLEOTIDE SEQUENCE [LARGE SCALE GENOMIC DNA]</scope>
    <source>
        <strain evidence="4 5">SRW20</strain>
    </source>
</reference>
<proteinExistence type="predicted"/>
<gene>
    <name evidence="4" type="ORF">CVT26_009511</name>
</gene>
<keyword evidence="1" id="KW-0539">Nucleus</keyword>
<feature type="domain" description="HMG box" evidence="3">
    <location>
        <begin position="100"/>
        <end position="168"/>
    </location>
</feature>
<accession>A0A409VJV9</accession>
<evidence type="ECO:0000256" key="2">
    <source>
        <dbReference type="SAM" id="MobiDB-lite"/>
    </source>
</evidence>
<feature type="compositionally biased region" description="Basic residues" evidence="2">
    <location>
        <begin position="188"/>
        <end position="198"/>
    </location>
</feature>
<dbReference type="Gene3D" id="1.10.30.10">
    <property type="entry name" value="High mobility group box domain"/>
    <property type="match status" value="1"/>
</dbReference>
<feature type="compositionally biased region" description="Basic and acidic residues" evidence="2">
    <location>
        <begin position="147"/>
        <end position="159"/>
    </location>
</feature>
<dbReference type="GO" id="GO:0003677">
    <property type="term" value="F:DNA binding"/>
    <property type="evidence" value="ECO:0007669"/>
    <property type="project" value="UniProtKB-UniRule"/>
</dbReference>